<dbReference type="PANTHER" id="PTHR33116:SF86">
    <property type="entry name" value="REVERSE TRANSCRIPTASE DOMAIN-CONTAINING PROTEIN"/>
    <property type="match status" value="1"/>
</dbReference>
<evidence type="ECO:0000259" key="1">
    <source>
        <dbReference type="PROSITE" id="PS50878"/>
    </source>
</evidence>
<dbReference type="AlphaFoldDB" id="A0AAV2DEK1"/>
<dbReference type="Pfam" id="PF00078">
    <property type="entry name" value="RVT_1"/>
    <property type="match status" value="1"/>
</dbReference>
<feature type="domain" description="Reverse transcriptase" evidence="1">
    <location>
        <begin position="1"/>
        <end position="235"/>
    </location>
</feature>
<dbReference type="PANTHER" id="PTHR33116">
    <property type="entry name" value="REVERSE TRANSCRIPTASE ZINC-BINDING DOMAIN-CONTAINING PROTEIN-RELATED-RELATED"/>
    <property type="match status" value="1"/>
</dbReference>
<dbReference type="InterPro" id="IPR043502">
    <property type="entry name" value="DNA/RNA_pol_sf"/>
</dbReference>
<organism evidence="2 3">
    <name type="scientific">Linum trigynum</name>
    <dbReference type="NCBI Taxonomy" id="586398"/>
    <lineage>
        <taxon>Eukaryota</taxon>
        <taxon>Viridiplantae</taxon>
        <taxon>Streptophyta</taxon>
        <taxon>Embryophyta</taxon>
        <taxon>Tracheophyta</taxon>
        <taxon>Spermatophyta</taxon>
        <taxon>Magnoliopsida</taxon>
        <taxon>eudicotyledons</taxon>
        <taxon>Gunneridae</taxon>
        <taxon>Pentapetalae</taxon>
        <taxon>rosids</taxon>
        <taxon>fabids</taxon>
        <taxon>Malpighiales</taxon>
        <taxon>Linaceae</taxon>
        <taxon>Linum</taxon>
    </lineage>
</organism>
<dbReference type="EMBL" id="OZ034815">
    <property type="protein sequence ID" value="CAL1371584.1"/>
    <property type="molecule type" value="Genomic_DNA"/>
</dbReference>
<dbReference type="CDD" id="cd01650">
    <property type="entry name" value="RT_nLTR_like"/>
    <property type="match status" value="1"/>
</dbReference>
<reference evidence="2 3" key="1">
    <citation type="submission" date="2024-04" db="EMBL/GenBank/DDBJ databases">
        <authorList>
            <person name="Fracassetti M."/>
        </authorList>
    </citation>
    <scope>NUCLEOTIDE SEQUENCE [LARGE SCALE GENOMIC DNA]</scope>
</reference>
<dbReference type="SUPFAM" id="SSF56672">
    <property type="entry name" value="DNA/RNA polymerases"/>
    <property type="match status" value="1"/>
</dbReference>
<evidence type="ECO:0000313" key="3">
    <source>
        <dbReference type="Proteomes" id="UP001497516"/>
    </source>
</evidence>
<protein>
    <recommendedName>
        <fullName evidence="1">Reverse transcriptase domain-containing protein</fullName>
    </recommendedName>
</protein>
<keyword evidence="3" id="KW-1185">Reference proteome</keyword>
<gene>
    <name evidence="2" type="ORF">LTRI10_LOCUS13640</name>
</gene>
<name>A0AAV2DEK1_9ROSI</name>
<dbReference type="InterPro" id="IPR000477">
    <property type="entry name" value="RT_dom"/>
</dbReference>
<accession>A0AAV2DEK1</accession>
<evidence type="ECO:0000313" key="2">
    <source>
        <dbReference type="EMBL" id="CAL1371584.1"/>
    </source>
</evidence>
<dbReference type="PROSITE" id="PS50878">
    <property type="entry name" value="RT_POL"/>
    <property type="match status" value="1"/>
</dbReference>
<sequence>MAERMAVVLPQVVSSGQNGFIRKRQIVDDILIGHELIHYLKNKRTGKKGFTALKVDMEKAYDRVEWPFLLAVLEKLGFNQVWVRWVQECISTASFSVMVNGSPSGFFRSTRGLRQGDPLSPLLFVICTEGLSTLLRQAIDRKRLEGVRVSPRTPRISHLLFADDSYLFLRGSLQDCHNVMAVLQDYEALSGQKVNLAKSAVCFSRNIDGADQEAMGSCLGIGAIEVHDKYLGLPTLVARSKSDTFRFLEEKLLERIKGWKQRHLSWAAKETLLKAVAGALPVQGMSCFKLPLTLCRRMDKHMARFC</sequence>
<dbReference type="Proteomes" id="UP001497516">
    <property type="component" value="Chromosome 2"/>
</dbReference>
<proteinExistence type="predicted"/>